<evidence type="ECO:0000313" key="1">
    <source>
        <dbReference type="EMBL" id="GKX66542.1"/>
    </source>
</evidence>
<sequence>MKYITLRLKNNEVRQNYYYFTELHNTKIDISKCDEGKLEWVNIDEMLDRKMPFTAKECLKHYLAIGKDNDNLYAGVSTNNGVIFTELNEF</sequence>
<comment type="caution">
    <text evidence="1">The sequence shown here is derived from an EMBL/GenBank/DDBJ whole genome shotgun (WGS) entry which is preliminary data.</text>
</comment>
<gene>
    <name evidence="1" type="ORF">rsdtw13_18000</name>
</gene>
<organism evidence="1 2">
    <name type="scientific">Inconstantimicrobium mannanitabidum</name>
    <dbReference type="NCBI Taxonomy" id="1604901"/>
    <lineage>
        <taxon>Bacteria</taxon>
        <taxon>Bacillati</taxon>
        <taxon>Bacillota</taxon>
        <taxon>Clostridia</taxon>
        <taxon>Eubacteriales</taxon>
        <taxon>Clostridiaceae</taxon>
        <taxon>Inconstantimicrobium</taxon>
    </lineage>
</organism>
<keyword evidence="2" id="KW-1185">Reference proteome</keyword>
<accession>A0ACB5RCL1</accession>
<evidence type="ECO:0000313" key="2">
    <source>
        <dbReference type="Proteomes" id="UP001058074"/>
    </source>
</evidence>
<protein>
    <submittedName>
        <fullName evidence="1">Uncharacterized protein</fullName>
    </submittedName>
</protein>
<dbReference type="Proteomes" id="UP001058074">
    <property type="component" value="Unassembled WGS sequence"/>
</dbReference>
<reference evidence="1" key="1">
    <citation type="journal article" date="2025" name="Int. J. Syst. Evol. Microbiol.">
        <title>Inconstantimicrobium mannanitabidum sp. nov., a novel member of the family Clostridiaceae isolated from anoxic soil under the treatment of reductive soil disinfestation.</title>
        <authorList>
            <person name="Ueki A."/>
            <person name="Tonouchi A."/>
            <person name="Honma S."/>
            <person name="Kaku N."/>
            <person name="Ueki K."/>
        </authorList>
    </citation>
    <scope>NUCLEOTIDE SEQUENCE</scope>
    <source>
        <strain evidence="1">TW13</strain>
    </source>
</reference>
<dbReference type="EMBL" id="BROD01000001">
    <property type="protein sequence ID" value="GKX66542.1"/>
    <property type="molecule type" value="Genomic_DNA"/>
</dbReference>
<proteinExistence type="predicted"/>
<name>A0ACB5RCL1_9CLOT</name>